<evidence type="ECO:0008006" key="3">
    <source>
        <dbReference type="Google" id="ProtNLM"/>
    </source>
</evidence>
<dbReference type="EMBL" id="RCHS01003157">
    <property type="protein sequence ID" value="RMX43648.1"/>
    <property type="molecule type" value="Genomic_DNA"/>
</dbReference>
<reference evidence="1 2" key="1">
    <citation type="journal article" date="2018" name="Sci. Rep.">
        <title>Comparative analysis of the Pocillopora damicornis genome highlights role of immune system in coral evolution.</title>
        <authorList>
            <person name="Cunning R."/>
            <person name="Bay R.A."/>
            <person name="Gillette P."/>
            <person name="Baker A.C."/>
            <person name="Traylor-Knowles N."/>
        </authorList>
    </citation>
    <scope>NUCLEOTIDE SEQUENCE [LARGE SCALE GENOMIC DNA]</scope>
    <source>
        <strain evidence="1">RSMAS</strain>
        <tissue evidence="1">Whole animal</tissue>
    </source>
</reference>
<dbReference type="PANTHER" id="PTHR46670">
    <property type="entry name" value="ENDO/EXONUCLEASE/PHOSPHATASE DOMAIN-CONTAINING PROTEIN"/>
    <property type="match status" value="1"/>
</dbReference>
<protein>
    <recommendedName>
        <fullName evidence="3">Endonuclease/exonuclease/phosphatase domain-containing protein</fullName>
    </recommendedName>
</protein>
<sequence length="312" mass="35579">YLEFVVLSKEQLLITDHLNIHVDVVDDPDAIKFTDLLESFCLQQHVTVPTHQGGRRLDFIISRRSESIIKSTLVAHCFISDHASITCSLLPAKPASKVKTLSYRETKSVDFKHLSADIADSGLYNMSEVNTTSCDQRPDELVRNYNSTLSHLLDRHAPPKTNTILFRGILTRLLVKVAKRRRGKAGRVWRRTRLESDFNIYKTKKNHMAYLCNRARRDFHTNFINENCDQGRLVRPSLIIAIARFLKIGKIRSGLDSVNLDLNENQIVPQEFHLDVNNKLPELEILVEDNVLSLIQSSSVKSCLLNPMPTPL</sequence>
<comment type="caution">
    <text evidence="1">The sequence shown here is derived from an EMBL/GenBank/DDBJ whole genome shotgun (WGS) entry which is preliminary data.</text>
</comment>
<keyword evidence="2" id="KW-1185">Reference proteome</keyword>
<gene>
    <name evidence="1" type="ORF">pdam_00023389</name>
</gene>
<feature type="non-terminal residue" evidence="1">
    <location>
        <position position="312"/>
    </location>
</feature>
<organism evidence="1 2">
    <name type="scientific">Pocillopora damicornis</name>
    <name type="common">Cauliflower coral</name>
    <name type="synonym">Millepora damicornis</name>
    <dbReference type="NCBI Taxonomy" id="46731"/>
    <lineage>
        <taxon>Eukaryota</taxon>
        <taxon>Metazoa</taxon>
        <taxon>Cnidaria</taxon>
        <taxon>Anthozoa</taxon>
        <taxon>Hexacorallia</taxon>
        <taxon>Scleractinia</taxon>
        <taxon>Astrocoeniina</taxon>
        <taxon>Pocilloporidae</taxon>
        <taxon>Pocillopora</taxon>
    </lineage>
</organism>
<dbReference type="PANTHER" id="PTHR46670:SF3">
    <property type="entry name" value="ENDONUCLEASE_EXONUCLEASE_PHOSPHATASE DOMAIN-CONTAINING PROTEIN"/>
    <property type="match status" value="1"/>
</dbReference>
<evidence type="ECO:0000313" key="2">
    <source>
        <dbReference type="Proteomes" id="UP000275408"/>
    </source>
</evidence>
<accession>A0A3M6TQV5</accession>
<proteinExistence type="predicted"/>
<dbReference type="Proteomes" id="UP000275408">
    <property type="component" value="Unassembled WGS sequence"/>
</dbReference>
<feature type="non-terminal residue" evidence="1">
    <location>
        <position position="1"/>
    </location>
</feature>
<evidence type="ECO:0000313" key="1">
    <source>
        <dbReference type="EMBL" id="RMX43648.1"/>
    </source>
</evidence>
<name>A0A3M6TQV5_POCDA</name>
<dbReference type="OrthoDB" id="5990278at2759"/>
<dbReference type="AlphaFoldDB" id="A0A3M6TQV5"/>